<feature type="domain" description="AMP-dependent synthetase/ligase" evidence="2">
    <location>
        <begin position="25"/>
        <end position="117"/>
    </location>
</feature>
<keyword evidence="1" id="KW-0812">Transmembrane</keyword>
<organism evidence="3 4">
    <name type="scientific">Rhodococcoides kroppenstedtii</name>
    <dbReference type="NCBI Taxonomy" id="293050"/>
    <lineage>
        <taxon>Bacteria</taxon>
        <taxon>Bacillati</taxon>
        <taxon>Actinomycetota</taxon>
        <taxon>Actinomycetes</taxon>
        <taxon>Mycobacteriales</taxon>
        <taxon>Nocardiaceae</taxon>
        <taxon>Rhodococcoides</taxon>
    </lineage>
</organism>
<feature type="transmembrane region" description="Helical" evidence="1">
    <location>
        <begin position="207"/>
        <end position="226"/>
    </location>
</feature>
<dbReference type="GeneID" id="85487168"/>
<dbReference type="RefSeq" id="WP_068364617.1">
    <property type="nucleotide sequence ID" value="NZ_FOJN01000015.1"/>
</dbReference>
<dbReference type="EMBL" id="FOJN01000015">
    <property type="protein sequence ID" value="SFA60243.1"/>
    <property type="molecule type" value="Genomic_DNA"/>
</dbReference>
<dbReference type="OrthoDB" id="9967705at2"/>
<dbReference type="InterPro" id="IPR042099">
    <property type="entry name" value="ANL_N_sf"/>
</dbReference>
<dbReference type="Gene3D" id="3.40.50.12780">
    <property type="entry name" value="N-terminal domain of ligase-like"/>
    <property type="match status" value="1"/>
</dbReference>
<gene>
    <name evidence="3" type="ORF">SAMN05444374_1158</name>
</gene>
<name>A0A1I0U8Q8_9NOCA</name>
<keyword evidence="1" id="KW-0472">Membrane</keyword>
<evidence type="ECO:0000313" key="4">
    <source>
        <dbReference type="Proteomes" id="UP000182054"/>
    </source>
</evidence>
<dbReference type="AlphaFoldDB" id="A0A1I0U8Q8"/>
<evidence type="ECO:0000313" key="3">
    <source>
        <dbReference type="EMBL" id="SFA60243.1"/>
    </source>
</evidence>
<evidence type="ECO:0000259" key="2">
    <source>
        <dbReference type="Pfam" id="PF00501"/>
    </source>
</evidence>
<dbReference type="InterPro" id="IPR000873">
    <property type="entry name" value="AMP-dep_synth/lig_dom"/>
</dbReference>
<dbReference type="Pfam" id="PF00501">
    <property type="entry name" value="AMP-binding"/>
    <property type="match status" value="1"/>
</dbReference>
<protein>
    <submittedName>
        <fullName evidence="3">AMP-binding enzyme</fullName>
    </submittedName>
</protein>
<reference evidence="3 4" key="1">
    <citation type="submission" date="2016-10" db="EMBL/GenBank/DDBJ databases">
        <authorList>
            <person name="de Groot N.N."/>
        </authorList>
    </citation>
    <scope>NUCLEOTIDE SEQUENCE [LARGE SCALE GENOMIC DNA]</scope>
    <source>
        <strain evidence="3 4">DSM 44908</strain>
    </source>
</reference>
<keyword evidence="1" id="KW-1133">Transmembrane helix</keyword>
<dbReference type="Proteomes" id="UP000182054">
    <property type="component" value="Unassembled WGS sequence"/>
</dbReference>
<dbReference type="SUPFAM" id="SSF56801">
    <property type="entry name" value="Acetyl-CoA synthetase-like"/>
    <property type="match status" value="1"/>
</dbReference>
<accession>A0A1I0U8Q8</accession>
<proteinExistence type="predicted"/>
<evidence type="ECO:0000256" key="1">
    <source>
        <dbReference type="SAM" id="Phobius"/>
    </source>
</evidence>
<sequence length="230" mass="23724">MSITTNGATRAAVHRRVGASTVSLHASARRYASATAYVHGDDAVTYGELFALVRRRAAEVRRRHGASPSVPLCVTAHPSVDALADLLAVLSAGHVALILDDSWPQAGRAAVAASHGAVPLGPTSVDEDSGVATHAMWWDEVHWGPDEDGGGAPTPLDWWRAAAVVGAAGSGRARTHEEIHVAAVDLARRAALQPGAAFDLPASTATLTGLVSLFAGLAAGATVIGWRESR</sequence>